<dbReference type="SUPFAM" id="SSF55729">
    <property type="entry name" value="Acyl-CoA N-acyltransferases (Nat)"/>
    <property type="match status" value="1"/>
</dbReference>
<proteinExistence type="predicted"/>
<evidence type="ECO:0000259" key="1">
    <source>
        <dbReference type="Pfam" id="PF13302"/>
    </source>
</evidence>
<sequence>MAFMFPQDFDPNPILTEGGLTLSPLLERDRQGLTQAASDPLIWAGHPVRNRHEPAVFEPYFDMLLASNAALAIRDKTDRIIGCTVFYTDTNAPSRLSIGFTFLERAHWGGNTNRIVKRLTLGHLFTYCSEAWFHIAPDNLRSQTATMRLGAVFTHEADIDLAGGATRWRCYCLTQEAWQTNDMGC</sequence>
<evidence type="ECO:0000313" key="3">
    <source>
        <dbReference type="Proteomes" id="UP000244880"/>
    </source>
</evidence>
<feature type="domain" description="N-acetyltransferase" evidence="1">
    <location>
        <begin position="20"/>
        <end position="151"/>
    </location>
</feature>
<reference evidence="2 3" key="1">
    <citation type="submission" date="2018-03" db="EMBL/GenBank/DDBJ databases">
        <authorList>
            <person name="Keele B.F."/>
        </authorList>
    </citation>
    <scope>NUCLEOTIDE SEQUENCE [LARGE SCALE GENOMIC DNA]</scope>
    <source>
        <strain evidence="2 3">CECT 8599</strain>
    </source>
</reference>
<organism evidence="2 3">
    <name type="scientific">Ascidiaceihabitans donghaensis</name>
    <dbReference type="NCBI Taxonomy" id="1510460"/>
    <lineage>
        <taxon>Bacteria</taxon>
        <taxon>Pseudomonadati</taxon>
        <taxon>Pseudomonadota</taxon>
        <taxon>Alphaproteobacteria</taxon>
        <taxon>Rhodobacterales</taxon>
        <taxon>Paracoccaceae</taxon>
        <taxon>Ascidiaceihabitans</taxon>
    </lineage>
</organism>
<dbReference type="InterPro" id="IPR000182">
    <property type="entry name" value="GNAT_dom"/>
</dbReference>
<keyword evidence="3" id="KW-1185">Reference proteome</keyword>
<protein>
    <recommendedName>
        <fullName evidence="1">N-acetyltransferase domain-containing protein</fullName>
    </recommendedName>
</protein>
<dbReference type="Proteomes" id="UP000244880">
    <property type="component" value="Unassembled WGS sequence"/>
</dbReference>
<dbReference type="Gene3D" id="3.40.630.30">
    <property type="match status" value="1"/>
</dbReference>
<dbReference type="PANTHER" id="PTHR43610:SF1">
    <property type="entry name" value="N-ACETYLTRANSFERASE DOMAIN-CONTAINING PROTEIN"/>
    <property type="match status" value="1"/>
</dbReference>
<dbReference type="InterPro" id="IPR016181">
    <property type="entry name" value="Acyl_CoA_acyltransferase"/>
</dbReference>
<accession>A0A2R8BF72</accession>
<dbReference type="GO" id="GO:0016747">
    <property type="term" value="F:acyltransferase activity, transferring groups other than amino-acyl groups"/>
    <property type="evidence" value="ECO:0007669"/>
    <property type="project" value="InterPro"/>
</dbReference>
<dbReference type="PANTHER" id="PTHR43610">
    <property type="entry name" value="BLL6696 PROTEIN"/>
    <property type="match status" value="1"/>
</dbReference>
<dbReference type="Pfam" id="PF13302">
    <property type="entry name" value="Acetyltransf_3"/>
    <property type="match status" value="1"/>
</dbReference>
<dbReference type="EMBL" id="OMOR01000001">
    <property type="protein sequence ID" value="SPH21708.1"/>
    <property type="molecule type" value="Genomic_DNA"/>
</dbReference>
<name>A0A2R8BF72_9RHOB</name>
<dbReference type="AlphaFoldDB" id="A0A2R8BF72"/>
<gene>
    <name evidence="2" type="ORF">ASD8599_02460</name>
</gene>
<evidence type="ECO:0000313" key="2">
    <source>
        <dbReference type="EMBL" id="SPH21708.1"/>
    </source>
</evidence>
<dbReference type="RefSeq" id="WP_181364476.1">
    <property type="nucleotide sequence ID" value="NZ_OMOR01000001.1"/>
</dbReference>